<keyword evidence="8" id="KW-0067">ATP-binding</keyword>
<dbReference type="InterPro" id="IPR004358">
    <property type="entry name" value="Sig_transdc_His_kin-like_C"/>
</dbReference>
<evidence type="ECO:0000256" key="8">
    <source>
        <dbReference type="ARBA" id="ARBA00022840"/>
    </source>
</evidence>
<dbReference type="InterPro" id="IPR005467">
    <property type="entry name" value="His_kinase_dom"/>
</dbReference>
<feature type="transmembrane region" description="Helical" evidence="9">
    <location>
        <begin position="172"/>
        <end position="196"/>
    </location>
</feature>
<accession>A0A1N7MDU7</accession>
<keyword evidence="4" id="KW-0597">Phosphoprotein</keyword>
<gene>
    <name evidence="12" type="ORF">SAMN05421779_10461</name>
</gene>
<dbReference type="GO" id="GO:0016020">
    <property type="term" value="C:membrane"/>
    <property type="evidence" value="ECO:0007669"/>
    <property type="project" value="UniProtKB-SubCell"/>
</dbReference>
<dbReference type="SMART" id="SM00387">
    <property type="entry name" value="HATPase_c"/>
    <property type="match status" value="1"/>
</dbReference>
<dbReference type="Gene3D" id="1.10.287.130">
    <property type="match status" value="1"/>
</dbReference>
<evidence type="ECO:0000313" key="12">
    <source>
        <dbReference type="EMBL" id="SIS84276.1"/>
    </source>
</evidence>
<organism evidence="12 13">
    <name type="scientific">Insolitispirillum peregrinum</name>
    <dbReference type="NCBI Taxonomy" id="80876"/>
    <lineage>
        <taxon>Bacteria</taxon>
        <taxon>Pseudomonadati</taxon>
        <taxon>Pseudomonadota</taxon>
        <taxon>Alphaproteobacteria</taxon>
        <taxon>Rhodospirillales</taxon>
        <taxon>Novispirillaceae</taxon>
        <taxon>Insolitispirillum</taxon>
    </lineage>
</organism>
<dbReference type="RefSeq" id="WP_076400524.1">
    <property type="nucleotide sequence ID" value="NZ_FTOA01000004.1"/>
</dbReference>
<evidence type="ECO:0000256" key="7">
    <source>
        <dbReference type="ARBA" id="ARBA00022777"/>
    </source>
</evidence>
<evidence type="ECO:0000259" key="10">
    <source>
        <dbReference type="PROSITE" id="PS50109"/>
    </source>
</evidence>
<evidence type="ECO:0000256" key="2">
    <source>
        <dbReference type="ARBA" id="ARBA00004370"/>
    </source>
</evidence>
<keyword evidence="5" id="KW-0808">Transferase</keyword>
<feature type="domain" description="Histidine kinase" evidence="10">
    <location>
        <begin position="262"/>
        <end position="465"/>
    </location>
</feature>
<keyword evidence="9" id="KW-0472">Membrane</keyword>
<keyword evidence="6" id="KW-0547">Nucleotide-binding</keyword>
<dbReference type="STRING" id="80876.SAMN05421779_10461"/>
<feature type="domain" description="HAMP" evidence="11">
    <location>
        <begin position="193"/>
        <end position="248"/>
    </location>
</feature>
<evidence type="ECO:0000256" key="3">
    <source>
        <dbReference type="ARBA" id="ARBA00012438"/>
    </source>
</evidence>
<dbReference type="InterPro" id="IPR003660">
    <property type="entry name" value="HAMP_dom"/>
</dbReference>
<keyword evidence="9" id="KW-1133">Transmembrane helix</keyword>
<keyword evidence="7 12" id="KW-0418">Kinase</keyword>
<dbReference type="Gene3D" id="6.10.340.10">
    <property type="match status" value="1"/>
</dbReference>
<dbReference type="EMBL" id="FTOA01000004">
    <property type="protein sequence ID" value="SIS84276.1"/>
    <property type="molecule type" value="Genomic_DNA"/>
</dbReference>
<keyword evidence="13" id="KW-1185">Reference proteome</keyword>
<dbReference type="EC" id="2.7.13.3" evidence="3"/>
<dbReference type="SUPFAM" id="SSF55874">
    <property type="entry name" value="ATPase domain of HSP90 chaperone/DNA topoisomerase II/histidine kinase"/>
    <property type="match status" value="1"/>
</dbReference>
<keyword evidence="9" id="KW-0812">Transmembrane</keyword>
<proteinExistence type="predicted"/>
<dbReference type="PROSITE" id="PS50109">
    <property type="entry name" value="HIS_KIN"/>
    <property type="match status" value="1"/>
</dbReference>
<evidence type="ECO:0000256" key="5">
    <source>
        <dbReference type="ARBA" id="ARBA00022679"/>
    </source>
</evidence>
<evidence type="ECO:0000256" key="9">
    <source>
        <dbReference type="SAM" id="Phobius"/>
    </source>
</evidence>
<dbReference type="SUPFAM" id="SSF47384">
    <property type="entry name" value="Homodimeric domain of signal transducing histidine kinase"/>
    <property type="match status" value="1"/>
</dbReference>
<dbReference type="InterPro" id="IPR003594">
    <property type="entry name" value="HATPase_dom"/>
</dbReference>
<evidence type="ECO:0000256" key="4">
    <source>
        <dbReference type="ARBA" id="ARBA00022553"/>
    </source>
</evidence>
<dbReference type="PROSITE" id="PS50885">
    <property type="entry name" value="HAMP"/>
    <property type="match status" value="1"/>
</dbReference>
<dbReference type="PANTHER" id="PTHR44936">
    <property type="entry name" value="SENSOR PROTEIN CREC"/>
    <property type="match status" value="1"/>
</dbReference>
<dbReference type="AlphaFoldDB" id="A0A1N7MDU7"/>
<dbReference type="InterPro" id="IPR036890">
    <property type="entry name" value="HATPase_C_sf"/>
</dbReference>
<evidence type="ECO:0000313" key="13">
    <source>
        <dbReference type="Proteomes" id="UP000185678"/>
    </source>
</evidence>
<comment type="subcellular location">
    <subcellularLocation>
        <location evidence="2">Membrane</location>
    </subcellularLocation>
</comment>
<dbReference type="PRINTS" id="PR00344">
    <property type="entry name" value="BCTRLSENSOR"/>
</dbReference>
<dbReference type="Pfam" id="PF02518">
    <property type="entry name" value="HATPase_c"/>
    <property type="match status" value="1"/>
</dbReference>
<dbReference type="GO" id="GO:0005524">
    <property type="term" value="F:ATP binding"/>
    <property type="evidence" value="ECO:0007669"/>
    <property type="project" value="UniProtKB-KW"/>
</dbReference>
<dbReference type="InterPro" id="IPR050980">
    <property type="entry name" value="2C_sensor_his_kinase"/>
</dbReference>
<evidence type="ECO:0000256" key="1">
    <source>
        <dbReference type="ARBA" id="ARBA00000085"/>
    </source>
</evidence>
<sequence length="465" mass="50482">MIARLHLWRRSLPARLLALTALFVMLAEVLIFAPSVGRFRLDYLERRLSDAHLALLAVEARPDGMLDMSLQMRLLSHAGAISMTAWQPGKPALALHPLSSRPMSVPHAWARYDLREEGFLELIGDALRGLITTEDRAIEVIGLSPVDDRVLVQVLLPETPMLMEMRAYGMRVLILSAFISLITAALVYISLLWLLVRPMRRLSASMHAFCEAPDDARRVIVPSRRGDEVALAEQALCTMQTRLRDALRQQARLAAVGRGVAKISHDLKGVLTTALLESDRLEASAADPEVKAVTQGIARALERAVTLTSSTLRFATEQPPVPHLVAVDLRPLLDEVAEGCGRELHWQIVGQTGGPVRADPEAILRILDNLARNATQAGASVLTVTLQDGRPSEWAQVVVADNGPGLPPKARENLFVPFSGSARPGGSGLGLPIARELAESQGGRLSLLRSGADGTAFVLEVPRLA</sequence>
<comment type="catalytic activity">
    <reaction evidence="1">
        <text>ATP + protein L-histidine = ADP + protein N-phospho-L-histidine.</text>
        <dbReference type="EC" id="2.7.13.3"/>
    </reaction>
</comment>
<dbReference type="GO" id="GO:0000155">
    <property type="term" value="F:phosphorelay sensor kinase activity"/>
    <property type="evidence" value="ECO:0007669"/>
    <property type="project" value="InterPro"/>
</dbReference>
<evidence type="ECO:0000259" key="11">
    <source>
        <dbReference type="PROSITE" id="PS50885"/>
    </source>
</evidence>
<evidence type="ECO:0000256" key="6">
    <source>
        <dbReference type="ARBA" id="ARBA00022741"/>
    </source>
</evidence>
<dbReference type="InterPro" id="IPR036097">
    <property type="entry name" value="HisK_dim/P_sf"/>
</dbReference>
<dbReference type="Proteomes" id="UP000185678">
    <property type="component" value="Unassembled WGS sequence"/>
</dbReference>
<dbReference type="PANTHER" id="PTHR44936:SF10">
    <property type="entry name" value="SENSOR PROTEIN RSTB"/>
    <property type="match status" value="1"/>
</dbReference>
<reference evidence="12 13" key="1">
    <citation type="submission" date="2017-01" db="EMBL/GenBank/DDBJ databases">
        <authorList>
            <person name="Mah S.A."/>
            <person name="Swanson W.J."/>
            <person name="Moy G.W."/>
            <person name="Vacquier V.D."/>
        </authorList>
    </citation>
    <scope>NUCLEOTIDE SEQUENCE [LARGE SCALE GENOMIC DNA]</scope>
    <source>
        <strain evidence="12 13">DSM 11589</strain>
    </source>
</reference>
<protein>
    <recommendedName>
        <fullName evidence="3">histidine kinase</fullName>
        <ecNumber evidence="3">2.7.13.3</ecNumber>
    </recommendedName>
</protein>
<dbReference type="Gene3D" id="3.30.565.10">
    <property type="entry name" value="Histidine kinase-like ATPase, C-terminal domain"/>
    <property type="match status" value="1"/>
</dbReference>
<feature type="transmembrane region" description="Helical" evidence="9">
    <location>
        <begin position="12"/>
        <end position="33"/>
    </location>
</feature>
<name>A0A1N7MDU7_9PROT</name>